<proteinExistence type="predicted"/>
<dbReference type="Proteomes" id="UP000318878">
    <property type="component" value="Unassembled WGS sequence"/>
</dbReference>
<evidence type="ECO:0000259" key="1">
    <source>
        <dbReference type="Pfam" id="PF14080"/>
    </source>
</evidence>
<dbReference type="Pfam" id="PF14080">
    <property type="entry name" value="DUF4261"/>
    <property type="match status" value="1"/>
</dbReference>
<protein>
    <recommendedName>
        <fullName evidence="1">DUF4261 domain-containing protein</fullName>
    </recommendedName>
</protein>
<keyword evidence="3" id="KW-1185">Reference proteome</keyword>
<comment type="caution">
    <text evidence="2">The sequence shown here is derived from an EMBL/GenBank/DDBJ whole genome shotgun (WGS) entry which is preliminary data.</text>
</comment>
<organism evidence="2 3">
    <name type="scientific">Blastopirellula retiformator</name>
    <dbReference type="NCBI Taxonomy" id="2527970"/>
    <lineage>
        <taxon>Bacteria</taxon>
        <taxon>Pseudomonadati</taxon>
        <taxon>Planctomycetota</taxon>
        <taxon>Planctomycetia</taxon>
        <taxon>Pirellulales</taxon>
        <taxon>Pirellulaceae</taxon>
        <taxon>Blastopirellula</taxon>
    </lineage>
</organism>
<feature type="domain" description="DUF4261" evidence="1">
    <location>
        <begin position="192"/>
        <end position="266"/>
    </location>
</feature>
<sequence length="278" mass="30544">MEAAKAYVVRLLYRARPTASKPQILQRLEQFAPDMAPLDGDRKEGLLVFVRSDVPYEKAQWIATPSPLDEASCDEAWTEGLEQAWNWPEAPTIVSECKYEITVADLRAIDLPPARRLQMIQQVVAAILHSAPCDAIYWTASRSFVSPTEFLEVVDSLDANPWLAPGAIQIRQFRVVEYEDGAGADSHDALLDSVGLGTLGLPDVQCHFRGIDAQQVVPLLYHAACTLFETGRVAAGDAVAGIRPGQLWRHRGEMSLAPPRRTVIDIAPSGGYKAGIRD</sequence>
<reference evidence="2 3" key="1">
    <citation type="submission" date="2019-02" db="EMBL/GenBank/DDBJ databases">
        <title>Deep-cultivation of Planctomycetes and their phenomic and genomic characterization uncovers novel biology.</title>
        <authorList>
            <person name="Wiegand S."/>
            <person name="Jogler M."/>
            <person name="Boedeker C."/>
            <person name="Pinto D."/>
            <person name="Vollmers J."/>
            <person name="Rivas-Marin E."/>
            <person name="Kohn T."/>
            <person name="Peeters S.H."/>
            <person name="Heuer A."/>
            <person name="Rast P."/>
            <person name="Oberbeckmann S."/>
            <person name="Bunk B."/>
            <person name="Jeske O."/>
            <person name="Meyerdierks A."/>
            <person name="Storesund J.E."/>
            <person name="Kallscheuer N."/>
            <person name="Luecker S."/>
            <person name="Lage O.M."/>
            <person name="Pohl T."/>
            <person name="Merkel B.J."/>
            <person name="Hornburger P."/>
            <person name="Mueller R.-W."/>
            <person name="Bruemmer F."/>
            <person name="Labrenz M."/>
            <person name="Spormann A.M."/>
            <person name="Op Den Camp H."/>
            <person name="Overmann J."/>
            <person name="Amann R."/>
            <person name="Jetten M.S.M."/>
            <person name="Mascher T."/>
            <person name="Medema M.H."/>
            <person name="Devos D.P."/>
            <person name="Kaster A.-K."/>
            <person name="Ovreas L."/>
            <person name="Rohde M."/>
            <person name="Galperin M.Y."/>
            <person name="Jogler C."/>
        </authorList>
    </citation>
    <scope>NUCLEOTIDE SEQUENCE [LARGE SCALE GENOMIC DNA]</scope>
    <source>
        <strain evidence="2 3">Enr8</strain>
    </source>
</reference>
<dbReference type="RefSeq" id="WP_146431894.1">
    <property type="nucleotide sequence ID" value="NZ_SJPF01000003.1"/>
</dbReference>
<evidence type="ECO:0000313" key="3">
    <source>
        <dbReference type="Proteomes" id="UP000318878"/>
    </source>
</evidence>
<gene>
    <name evidence="2" type="ORF">Enr8_24810</name>
</gene>
<name>A0A5C5V270_9BACT</name>
<dbReference type="AlphaFoldDB" id="A0A5C5V270"/>
<accession>A0A5C5V270</accession>
<dbReference type="OrthoDB" id="277550at2"/>
<dbReference type="InterPro" id="IPR025357">
    <property type="entry name" value="DUF4261"/>
</dbReference>
<evidence type="ECO:0000313" key="2">
    <source>
        <dbReference type="EMBL" id="TWT32676.1"/>
    </source>
</evidence>
<dbReference type="EMBL" id="SJPF01000003">
    <property type="protein sequence ID" value="TWT32676.1"/>
    <property type="molecule type" value="Genomic_DNA"/>
</dbReference>